<dbReference type="InterPro" id="IPR032508">
    <property type="entry name" value="FecR_C"/>
</dbReference>
<dbReference type="EMBL" id="CP055153">
    <property type="protein sequence ID" value="QMU29860.1"/>
    <property type="molecule type" value="Genomic_DNA"/>
</dbReference>
<dbReference type="Proteomes" id="UP000514509">
    <property type="component" value="Chromosome"/>
</dbReference>
<dbReference type="Gene3D" id="3.55.50.30">
    <property type="match status" value="1"/>
</dbReference>
<dbReference type="InterPro" id="IPR006860">
    <property type="entry name" value="FecR"/>
</dbReference>
<dbReference type="KEGG" id="add:HUW48_18335"/>
<sequence length="346" mass="39590">MNLPDYTLQDFLQDTTFPHWVYKTNPVEEQRWSAWLEANPDKKIVAQQAALMLIGISVVPTPIPDSQVQESWQRLKHRLAFQENAELLHPGKTTNRSYQQWSKWAAAFILFCLGGALFYYATLKEKQQIYRTNYGETATLILPDSSMVVLNGNTTLRYPANWNSRESREVWLEGEAFFNVLKKPGKGNAKFTVHTPEVNVQVLGTSFNVTNRRQKTRVVLNSGKVNLFAKGSAEEPLTETLKPGEMAELIPSKQKFTKRQVNPEVYSSWTHKKLIFQATPLADIVTLLEENYGYQVQVTDRKILSRTITGEIYIDNVNTLLVALSTSFNLKFENKDQRTLRITSPI</sequence>
<dbReference type="Pfam" id="PF04773">
    <property type="entry name" value="FecR"/>
    <property type="match status" value="1"/>
</dbReference>
<evidence type="ECO:0000256" key="1">
    <source>
        <dbReference type="SAM" id="Phobius"/>
    </source>
</evidence>
<dbReference type="PANTHER" id="PTHR30273:SF2">
    <property type="entry name" value="PROTEIN FECR"/>
    <property type="match status" value="1"/>
</dbReference>
<protein>
    <submittedName>
        <fullName evidence="4">FecR domain-containing protein</fullName>
    </submittedName>
</protein>
<organism evidence="4 5">
    <name type="scientific">Adhaeribacter radiodurans</name>
    <dbReference type="NCBI Taxonomy" id="2745197"/>
    <lineage>
        <taxon>Bacteria</taxon>
        <taxon>Pseudomonadati</taxon>
        <taxon>Bacteroidota</taxon>
        <taxon>Cytophagia</taxon>
        <taxon>Cytophagales</taxon>
        <taxon>Hymenobacteraceae</taxon>
        <taxon>Adhaeribacter</taxon>
    </lineage>
</organism>
<accession>A0A7L7LAL1</accession>
<feature type="domain" description="FecR protein" evidence="2">
    <location>
        <begin position="130"/>
        <end position="226"/>
    </location>
</feature>
<gene>
    <name evidence="4" type="ORF">HUW48_18335</name>
</gene>
<dbReference type="Pfam" id="PF16344">
    <property type="entry name" value="FecR_C"/>
    <property type="match status" value="1"/>
</dbReference>
<keyword evidence="1" id="KW-0812">Transmembrane</keyword>
<keyword evidence="1" id="KW-1133">Transmembrane helix</keyword>
<dbReference type="AlphaFoldDB" id="A0A7L7LAL1"/>
<name>A0A7L7LAL1_9BACT</name>
<keyword evidence="1" id="KW-0472">Membrane</keyword>
<dbReference type="InterPro" id="IPR012373">
    <property type="entry name" value="Ferrdict_sens_TM"/>
</dbReference>
<feature type="domain" description="Protein FecR C-terminal" evidence="3">
    <location>
        <begin position="273"/>
        <end position="338"/>
    </location>
</feature>
<dbReference type="RefSeq" id="WP_182412320.1">
    <property type="nucleotide sequence ID" value="NZ_CP055153.1"/>
</dbReference>
<reference evidence="4 5" key="2">
    <citation type="submission" date="2020-08" db="EMBL/GenBank/DDBJ databases">
        <title>Adhaeribacter dokdonensis sp. nov., isolated from the rhizosphere of Elymus tsukushiensis, a plant native to the Dokdo Islands, Republic of Korea.</title>
        <authorList>
            <person name="Ghim S.Y."/>
        </authorList>
    </citation>
    <scope>NUCLEOTIDE SEQUENCE [LARGE SCALE GENOMIC DNA]</scope>
    <source>
        <strain evidence="4 5">KUDC8001</strain>
    </source>
</reference>
<evidence type="ECO:0000259" key="3">
    <source>
        <dbReference type="Pfam" id="PF16344"/>
    </source>
</evidence>
<evidence type="ECO:0000259" key="2">
    <source>
        <dbReference type="Pfam" id="PF04773"/>
    </source>
</evidence>
<dbReference type="PIRSF" id="PIRSF018266">
    <property type="entry name" value="FecR"/>
    <property type="match status" value="1"/>
</dbReference>
<evidence type="ECO:0000313" key="5">
    <source>
        <dbReference type="Proteomes" id="UP000514509"/>
    </source>
</evidence>
<dbReference type="Gene3D" id="2.60.120.1440">
    <property type="match status" value="1"/>
</dbReference>
<feature type="transmembrane region" description="Helical" evidence="1">
    <location>
        <begin position="104"/>
        <end position="121"/>
    </location>
</feature>
<evidence type="ECO:0000313" key="4">
    <source>
        <dbReference type="EMBL" id="QMU29860.1"/>
    </source>
</evidence>
<keyword evidence="5" id="KW-1185">Reference proteome</keyword>
<proteinExistence type="predicted"/>
<dbReference type="GO" id="GO:0016989">
    <property type="term" value="F:sigma factor antagonist activity"/>
    <property type="evidence" value="ECO:0007669"/>
    <property type="project" value="TreeGrafter"/>
</dbReference>
<reference evidence="4 5" key="1">
    <citation type="submission" date="2020-06" db="EMBL/GenBank/DDBJ databases">
        <authorList>
            <person name="Hwang Y.J."/>
        </authorList>
    </citation>
    <scope>NUCLEOTIDE SEQUENCE [LARGE SCALE GENOMIC DNA]</scope>
    <source>
        <strain evidence="4 5">KUDC8001</strain>
    </source>
</reference>
<dbReference type="PANTHER" id="PTHR30273">
    <property type="entry name" value="PERIPLASMIC SIGNAL SENSOR AND SIGMA FACTOR ACTIVATOR FECR-RELATED"/>
    <property type="match status" value="1"/>
</dbReference>